<comment type="function">
    <text evidence="11 13">F(1)F(0) ATP synthase produces ATP from ADP in the presence of a proton or sodium gradient. F-type ATPases consist of two structural domains, F(1) containing the extramembraneous catalytic core and F(0) containing the membrane proton channel, linked together by a central stalk and a peripheral stalk. During catalysis, ATP synthesis in the catalytic domain of F(1) is coupled via a rotary mechanism of the central stalk subunits to proton translocation.</text>
</comment>
<dbReference type="InterPro" id="IPR050059">
    <property type="entry name" value="ATP_synthase_B_chain"/>
</dbReference>
<evidence type="ECO:0000256" key="4">
    <source>
        <dbReference type="ARBA" id="ARBA00022547"/>
    </source>
</evidence>
<feature type="transmembrane region" description="Helical" evidence="13">
    <location>
        <begin position="17"/>
        <end position="36"/>
    </location>
</feature>
<comment type="subcellular location">
    <subcellularLocation>
        <location evidence="1 13">Cell membrane</location>
        <topology evidence="1 13">Single-pass membrane protein</topology>
    </subcellularLocation>
</comment>
<keyword evidence="17" id="KW-1185">Reference proteome</keyword>
<protein>
    <recommendedName>
        <fullName evidence="13">ATP synthase subunit b</fullName>
    </recommendedName>
    <alternativeName>
        <fullName evidence="13">ATP synthase F(0) sector subunit b</fullName>
    </alternativeName>
    <alternativeName>
        <fullName evidence="13">ATPase subunit I</fullName>
    </alternativeName>
    <alternativeName>
        <fullName evidence="13">F-type ATPase subunit b</fullName>
        <shortName evidence="13">F-ATPase subunit b</shortName>
    </alternativeName>
</protein>
<comment type="caution">
    <text evidence="16">The sequence shown here is derived from an EMBL/GenBank/DDBJ whole genome shotgun (WGS) entry which is preliminary data.</text>
</comment>
<comment type="subunit">
    <text evidence="12 13">F-type ATPases have 2 components, F(1) - the catalytic core - and F(0) - the membrane proton channel. F(1) has five subunits: alpha(3), beta(3), gamma(1), delta(1), epsilon(1). F(0) has three main subunits: a(1), b(2) and c(10-14). The alpha and beta chains form an alternating ring which encloses part of the gamma chain. F(1) is attached to F(0) by a central stalk formed by the gamma and epsilon chains, while a peripheral stalk is formed by the delta and b chains.</text>
</comment>
<dbReference type="SUPFAM" id="SSF81573">
    <property type="entry name" value="F1F0 ATP synthase subunit B, membrane domain"/>
    <property type="match status" value="1"/>
</dbReference>
<evidence type="ECO:0000256" key="3">
    <source>
        <dbReference type="ARBA" id="ARBA00022448"/>
    </source>
</evidence>
<dbReference type="CDD" id="cd06503">
    <property type="entry name" value="ATP-synt_Fo_b"/>
    <property type="match status" value="1"/>
</dbReference>
<gene>
    <name evidence="13" type="primary">atpF</name>
    <name evidence="16" type="ORF">IHE55_05790</name>
</gene>
<proteinExistence type="inferred from homology"/>
<dbReference type="PANTHER" id="PTHR33445">
    <property type="entry name" value="ATP SYNTHASE SUBUNIT B', CHLOROPLASTIC"/>
    <property type="match status" value="1"/>
</dbReference>
<keyword evidence="3 13" id="KW-0813">Transport</keyword>
<reference evidence="16 17" key="1">
    <citation type="submission" date="2020-09" db="EMBL/GenBank/DDBJ databases">
        <title>Biosynthesis of the nuclear factor of activated T cells inhibitor NFAT-133 and its congeners in Streptomyces pactum.</title>
        <authorList>
            <person name="Zhou W."/>
            <person name="Posri P."/>
            <person name="Abugrain M.E."/>
            <person name="Weisberg A.J."/>
            <person name="Chang J.H."/>
            <person name="Mahmud T."/>
        </authorList>
    </citation>
    <scope>NUCLEOTIDE SEQUENCE [LARGE SCALE GENOMIC DNA]</scope>
    <source>
        <strain evidence="16 17">ATCC 27456</strain>
    </source>
</reference>
<evidence type="ECO:0000256" key="11">
    <source>
        <dbReference type="ARBA" id="ARBA00025198"/>
    </source>
</evidence>
<keyword evidence="6 13" id="KW-0375">Hydrogen ion transport</keyword>
<evidence type="ECO:0000256" key="10">
    <source>
        <dbReference type="ARBA" id="ARBA00023310"/>
    </source>
</evidence>
<evidence type="ECO:0000256" key="7">
    <source>
        <dbReference type="ARBA" id="ARBA00022989"/>
    </source>
</evidence>
<feature type="coiled-coil region" evidence="15">
    <location>
        <begin position="57"/>
        <end position="88"/>
    </location>
</feature>
<dbReference type="PANTHER" id="PTHR33445:SF1">
    <property type="entry name" value="ATP SYNTHASE SUBUNIT B"/>
    <property type="match status" value="1"/>
</dbReference>
<comment type="similarity">
    <text evidence="2 13 14">Belongs to the ATPase B chain family.</text>
</comment>
<evidence type="ECO:0000256" key="14">
    <source>
        <dbReference type="RuleBase" id="RU003848"/>
    </source>
</evidence>
<keyword evidence="7 13" id="KW-1133">Transmembrane helix</keyword>
<evidence type="ECO:0000256" key="13">
    <source>
        <dbReference type="HAMAP-Rule" id="MF_01398"/>
    </source>
</evidence>
<dbReference type="Pfam" id="PF00430">
    <property type="entry name" value="ATP-synt_B"/>
    <property type="match status" value="1"/>
</dbReference>
<dbReference type="EMBL" id="JACYXC010000001">
    <property type="protein sequence ID" value="MBH5334341.1"/>
    <property type="molecule type" value="Genomic_DNA"/>
</dbReference>
<organism evidence="16 17">
    <name type="scientific">Streptomyces pactum</name>
    <dbReference type="NCBI Taxonomy" id="68249"/>
    <lineage>
        <taxon>Bacteria</taxon>
        <taxon>Bacillati</taxon>
        <taxon>Actinomycetota</taxon>
        <taxon>Actinomycetes</taxon>
        <taxon>Kitasatosporales</taxon>
        <taxon>Streptomycetaceae</taxon>
        <taxon>Streptomyces</taxon>
    </lineage>
</organism>
<accession>A0ABS0NGM6</accession>
<keyword evidence="15" id="KW-0175">Coiled coil</keyword>
<evidence type="ECO:0000256" key="8">
    <source>
        <dbReference type="ARBA" id="ARBA00023065"/>
    </source>
</evidence>
<name>A0ABS0NGM6_9ACTN</name>
<evidence type="ECO:0000313" key="16">
    <source>
        <dbReference type="EMBL" id="MBH5334341.1"/>
    </source>
</evidence>
<dbReference type="HAMAP" id="MF_01398">
    <property type="entry name" value="ATP_synth_b_bprime"/>
    <property type="match status" value="1"/>
</dbReference>
<keyword evidence="4 13" id="KW-0138">CF(0)</keyword>
<evidence type="ECO:0000256" key="5">
    <source>
        <dbReference type="ARBA" id="ARBA00022692"/>
    </source>
</evidence>
<comment type="function">
    <text evidence="13">Component of the F(0) channel, it forms part of the peripheral stalk, linking F(1) to F(0).</text>
</comment>
<dbReference type="Proteomes" id="UP000807371">
    <property type="component" value="Unassembled WGS sequence"/>
</dbReference>
<keyword evidence="10 13" id="KW-0066">ATP synthesis</keyword>
<keyword evidence="13" id="KW-1003">Cell membrane</keyword>
<dbReference type="InterPro" id="IPR002146">
    <property type="entry name" value="ATP_synth_b/b'su_bac/chlpt"/>
</dbReference>
<evidence type="ECO:0000256" key="12">
    <source>
        <dbReference type="ARBA" id="ARBA00025830"/>
    </source>
</evidence>
<dbReference type="InterPro" id="IPR028987">
    <property type="entry name" value="ATP_synth_B-like_membr_sf"/>
</dbReference>
<evidence type="ECO:0000256" key="6">
    <source>
        <dbReference type="ARBA" id="ARBA00022781"/>
    </source>
</evidence>
<keyword evidence="8 13" id="KW-0406">Ion transport</keyword>
<dbReference type="RefSeq" id="WP_197988052.1">
    <property type="nucleotide sequence ID" value="NZ_JACYXC010000001.1"/>
</dbReference>
<evidence type="ECO:0000256" key="9">
    <source>
        <dbReference type="ARBA" id="ARBA00023136"/>
    </source>
</evidence>
<evidence type="ECO:0000313" key="17">
    <source>
        <dbReference type="Proteomes" id="UP000807371"/>
    </source>
</evidence>
<evidence type="ECO:0000256" key="15">
    <source>
        <dbReference type="SAM" id="Coils"/>
    </source>
</evidence>
<keyword evidence="9 13" id="KW-0472">Membrane</keyword>
<evidence type="ECO:0000256" key="2">
    <source>
        <dbReference type="ARBA" id="ARBA00005513"/>
    </source>
</evidence>
<keyword evidence="5 13" id="KW-0812">Transmembrane</keyword>
<sequence>MELSLEIGPLKPELADLVVAFIAFGIVFAVLSGVLLPRIAKVLREREKAIEGGQHRAEEIRAAAERTHAEYQELLGEARHEAARLRQESAEQGAQLLAELRAEGQRQREEMLTAARTQIDADRALAEASLNQEIDALATRLAGKIVGESLEEFARDRG</sequence>
<evidence type="ECO:0000256" key="1">
    <source>
        <dbReference type="ARBA" id="ARBA00004162"/>
    </source>
</evidence>